<proteinExistence type="predicted"/>
<evidence type="ECO:0000256" key="1">
    <source>
        <dbReference type="SAM" id="MobiDB-lite"/>
    </source>
</evidence>
<accession>A0A8B3FQ88</accession>
<dbReference type="OrthoDB" id="3267770at2"/>
<feature type="compositionally biased region" description="Basic residues" evidence="1">
    <location>
        <begin position="479"/>
        <end position="492"/>
    </location>
</feature>
<protein>
    <submittedName>
        <fullName evidence="2">Uncharacterized protein</fullName>
    </submittedName>
</protein>
<comment type="caution">
    <text evidence="2">The sequence shown here is derived from an EMBL/GenBank/DDBJ whole genome shotgun (WGS) entry which is preliminary data.</text>
</comment>
<reference evidence="2 3" key="1">
    <citation type="submission" date="2018-10" db="EMBL/GenBank/DDBJ databases">
        <title>Propionibacterium australiense Genome Sequencing and Assembly.</title>
        <authorList>
            <person name="Bernier A.-M."/>
            <person name="Bernard K."/>
        </authorList>
    </citation>
    <scope>NUCLEOTIDE SEQUENCE [LARGE SCALE GENOMIC DNA]</scope>
    <source>
        <strain evidence="2 3">NML98A078</strain>
    </source>
</reference>
<gene>
    <name evidence="2" type="ORF">D7U36_00785</name>
</gene>
<evidence type="ECO:0000313" key="2">
    <source>
        <dbReference type="EMBL" id="RLP12999.1"/>
    </source>
</evidence>
<dbReference type="AlphaFoldDB" id="A0A8B3FQ88"/>
<organism evidence="2 3">
    <name type="scientific">Propionibacterium australiense</name>
    <dbReference type="NCBI Taxonomy" id="119981"/>
    <lineage>
        <taxon>Bacteria</taxon>
        <taxon>Bacillati</taxon>
        <taxon>Actinomycetota</taxon>
        <taxon>Actinomycetes</taxon>
        <taxon>Propionibacteriales</taxon>
        <taxon>Propionibacteriaceae</taxon>
        <taxon>Propionibacterium</taxon>
    </lineage>
</organism>
<dbReference type="EMBL" id="RCIW01000001">
    <property type="protein sequence ID" value="RLP12999.1"/>
    <property type="molecule type" value="Genomic_DNA"/>
</dbReference>
<evidence type="ECO:0000313" key="3">
    <source>
        <dbReference type="Proteomes" id="UP000279336"/>
    </source>
</evidence>
<sequence length="600" mass="65833">MIELDWVPKPFRDGDIAGEGTKKLLGTSLEVPSLLLRETAQNSWDARVGSGVVPEYQMRFTTLDAARMSVLRDMVVPRTAPDSPLSETVRKSRLPVVEIHDRGTTGLDGPTRNDIQVSKRSSTNFRDFILTVGAPRDQQYGGGTYGFGKTASFRASQCGTILVWTRIRNGAGFEERFIAVSVSPNFSMGGKRYTGQQWWGVRSSSKGVDNVQPITGSDAHELGEVLFERGFQHSETGTSIMILDPVFDDGREAFIRACADATIRNLWPKMIPGQPADRQMAISLTKDGEQVPLSAEHGAQELAERQRCLTAIREAQAGQESSDVFVRVEEIWCMKPKMLVGHLAITPCLFPVENDTTNTVTFMRNEAELVVRENDYPSLRNGRDNWVAVFKPVKECDDAFAAAEPPTHDDWNPSSLQRPQKTYVNVALKRIKEALVEYLRPADASIAPGEHVSTGELADSLRVLAMGTDGGHPSGLPSSKRRNTGGLRRNGKKKAVEVLSSDLLPLSRDSAPGQVSARMELRAPTGVNTMTVMPDLSIVVDGSGPIRDMDHVRIDSWTTAMGEVTGGESLEVHGGDVFFIDITYPENVAVNCAFRTEVTK</sequence>
<dbReference type="Proteomes" id="UP000279336">
    <property type="component" value="Unassembled WGS sequence"/>
</dbReference>
<name>A0A8B3FQ88_9ACTN</name>
<feature type="region of interest" description="Disordered" evidence="1">
    <location>
        <begin position="468"/>
        <end position="492"/>
    </location>
</feature>
<dbReference type="RefSeq" id="WP_121587799.1">
    <property type="nucleotide sequence ID" value="NZ_RCIW01000001.1"/>
</dbReference>